<feature type="domain" description="N-(5'phosphoribosyl) anthranilate isomerase (PRAI)" evidence="10">
    <location>
        <begin position="4"/>
        <end position="199"/>
    </location>
</feature>
<sequence>MKIKFCGIRRPEDVAYMNEFRPDYVGFVFAGTKRRVTPEKAAALARLLDAGIRKVGVFVDEPPENIARAVKLAGLNVVQLHGSETAQGIERLRTLLPEAEIWKAVRVKNSGSIPHAQRLGANMLLLDSFSVTEQGGTGKTADLNLIRKANLSSPFFLAGGLNSGNIGPIVREFSPYGVDVSSGIETGGVKDRRKIEQIMRILRKESGKAEG</sequence>
<evidence type="ECO:0000259" key="10">
    <source>
        <dbReference type="Pfam" id="PF00697"/>
    </source>
</evidence>
<evidence type="ECO:0000256" key="7">
    <source>
        <dbReference type="ARBA" id="ARBA00023141"/>
    </source>
</evidence>
<dbReference type="EMBL" id="CP060286">
    <property type="protein sequence ID" value="QNK40846.1"/>
    <property type="molecule type" value="Genomic_DNA"/>
</dbReference>
<evidence type="ECO:0000256" key="6">
    <source>
        <dbReference type="ARBA" id="ARBA00022822"/>
    </source>
</evidence>
<dbReference type="EC" id="5.3.1.24" evidence="3 9"/>
<keyword evidence="5 9" id="KW-0028">Amino-acid biosynthesis</keyword>
<dbReference type="Proteomes" id="UP000515909">
    <property type="component" value="Chromosome"/>
</dbReference>
<dbReference type="SUPFAM" id="SSF51366">
    <property type="entry name" value="Ribulose-phoshate binding barrel"/>
    <property type="match status" value="1"/>
</dbReference>
<comment type="catalytic activity">
    <reaction evidence="1 9">
        <text>N-(5-phospho-beta-D-ribosyl)anthranilate = 1-(2-carboxyphenylamino)-1-deoxy-D-ribulose 5-phosphate</text>
        <dbReference type="Rhea" id="RHEA:21540"/>
        <dbReference type="ChEBI" id="CHEBI:18277"/>
        <dbReference type="ChEBI" id="CHEBI:58613"/>
        <dbReference type="EC" id="5.3.1.24"/>
    </reaction>
</comment>
<dbReference type="UniPathway" id="UPA00035">
    <property type="reaction ID" value="UER00042"/>
</dbReference>
<evidence type="ECO:0000313" key="11">
    <source>
        <dbReference type="EMBL" id="QNK40846.1"/>
    </source>
</evidence>
<dbReference type="KEGG" id="cfem:HCR03_00500"/>
<accession>A0A7G8TB55</accession>
<organism evidence="11 12">
    <name type="scientific">Caproicibacter fermentans</name>
    <dbReference type="NCBI Taxonomy" id="2576756"/>
    <lineage>
        <taxon>Bacteria</taxon>
        <taxon>Bacillati</taxon>
        <taxon>Bacillota</taxon>
        <taxon>Clostridia</taxon>
        <taxon>Eubacteriales</taxon>
        <taxon>Acutalibacteraceae</taxon>
        <taxon>Caproicibacter</taxon>
    </lineage>
</organism>
<proteinExistence type="inferred from homology"/>
<dbReference type="InterPro" id="IPR044643">
    <property type="entry name" value="TrpF_fam"/>
</dbReference>
<keyword evidence="8 9" id="KW-0413">Isomerase</keyword>
<comment type="similarity">
    <text evidence="9">Belongs to the TrpF family.</text>
</comment>
<keyword evidence="6 9" id="KW-0822">Tryptophan biosynthesis</keyword>
<dbReference type="PANTHER" id="PTHR42894:SF1">
    <property type="entry name" value="N-(5'-PHOSPHORIBOSYL)ANTHRANILATE ISOMERASE"/>
    <property type="match status" value="1"/>
</dbReference>
<dbReference type="RefSeq" id="WP_187036148.1">
    <property type="nucleotide sequence ID" value="NZ_CP060286.1"/>
</dbReference>
<dbReference type="PANTHER" id="PTHR42894">
    <property type="entry name" value="N-(5'-PHOSPHORIBOSYL)ANTHRANILATE ISOMERASE"/>
    <property type="match status" value="1"/>
</dbReference>
<evidence type="ECO:0000313" key="12">
    <source>
        <dbReference type="Proteomes" id="UP000515909"/>
    </source>
</evidence>
<evidence type="ECO:0000256" key="4">
    <source>
        <dbReference type="ARBA" id="ARBA00022272"/>
    </source>
</evidence>
<evidence type="ECO:0000256" key="5">
    <source>
        <dbReference type="ARBA" id="ARBA00022605"/>
    </source>
</evidence>
<reference evidence="11 12" key="1">
    <citation type="submission" date="2020-08" db="EMBL/GenBank/DDBJ databases">
        <title>The isolate Caproiciproducens sp. 7D4C2 produces n-caproate at mildly acidic conditions from hexoses: genome and rBOX comparison with related strains and chain-elongating bacteria.</title>
        <authorList>
            <person name="Esquivel-Elizondo S."/>
            <person name="Bagci C."/>
            <person name="Temovska M."/>
            <person name="Jeon B.S."/>
            <person name="Bessarab I."/>
            <person name="Williams R.B.H."/>
            <person name="Huson D.H."/>
            <person name="Angenent L.T."/>
        </authorList>
    </citation>
    <scope>NUCLEOTIDE SEQUENCE [LARGE SCALE GENOMIC DNA]</scope>
    <source>
        <strain evidence="11 12">7D4C2</strain>
    </source>
</reference>
<evidence type="ECO:0000256" key="3">
    <source>
        <dbReference type="ARBA" id="ARBA00012572"/>
    </source>
</evidence>
<evidence type="ECO:0000256" key="1">
    <source>
        <dbReference type="ARBA" id="ARBA00001164"/>
    </source>
</evidence>
<protein>
    <recommendedName>
        <fullName evidence="4 9">N-(5'-phosphoribosyl)anthranilate isomerase</fullName>
        <shortName evidence="9">PRAI</shortName>
        <ecNumber evidence="3 9">5.3.1.24</ecNumber>
    </recommendedName>
</protein>
<evidence type="ECO:0000256" key="8">
    <source>
        <dbReference type="ARBA" id="ARBA00023235"/>
    </source>
</evidence>
<keyword evidence="7 9" id="KW-0057">Aromatic amino acid biosynthesis</keyword>
<evidence type="ECO:0000256" key="9">
    <source>
        <dbReference type="HAMAP-Rule" id="MF_00135"/>
    </source>
</evidence>
<name>A0A7G8TB55_9FIRM</name>
<comment type="pathway">
    <text evidence="2 9">Amino-acid biosynthesis; L-tryptophan biosynthesis; L-tryptophan from chorismate: step 3/5.</text>
</comment>
<dbReference type="InterPro" id="IPR013785">
    <property type="entry name" value="Aldolase_TIM"/>
</dbReference>
<dbReference type="Gene3D" id="3.20.20.70">
    <property type="entry name" value="Aldolase class I"/>
    <property type="match status" value="1"/>
</dbReference>
<dbReference type="Pfam" id="PF00697">
    <property type="entry name" value="PRAI"/>
    <property type="match status" value="1"/>
</dbReference>
<dbReference type="GO" id="GO:0000162">
    <property type="term" value="P:L-tryptophan biosynthetic process"/>
    <property type="evidence" value="ECO:0007669"/>
    <property type="project" value="UniProtKB-UniRule"/>
</dbReference>
<dbReference type="AlphaFoldDB" id="A0A7G8TB55"/>
<dbReference type="CDD" id="cd00405">
    <property type="entry name" value="PRAI"/>
    <property type="match status" value="1"/>
</dbReference>
<dbReference type="InterPro" id="IPR011060">
    <property type="entry name" value="RibuloseP-bd_barrel"/>
</dbReference>
<evidence type="ECO:0000256" key="2">
    <source>
        <dbReference type="ARBA" id="ARBA00004664"/>
    </source>
</evidence>
<dbReference type="InterPro" id="IPR001240">
    <property type="entry name" value="PRAI_dom"/>
</dbReference>
<dbReference type="GO" id="GO:0004640">
    <property type="term" value="F:phosphoribosylanthranilate isomerase activity"/>
    <property type="evidence" value="ECO:0007669"/>
    <property type="project" value="UniProtKB-UniRule"/>
</dbReference>
<dbReference type="HAMAP" id="MF_00135">
    <property type="entry name" value="PRAI"/>
    <property type="match status" value="1"/>
</dbReference>
<gene>
    <name evidence="9" type="primary">trpF</name>
    <name evidence="11" type="ORF">HCR03_00500</name>
</gene>